<dbReference type="PANTHER" id="PTHR43280">
    <property type="entry name" value="ARAC-FAMILY TRANSCRIPTIONAL REGULATOR"/>
    <property type="match status" value="1"/>
</dbReference>
<evidence type="ECO:0000256" key="3">
    <source>
        <dbReference type="ARBA" id="ARBA00023163"/>
    </source>
</evidence>
<proteinExistence type="predicted"/>
<dbReference type="Gene3D" id="1.10.10.60">
    <property type="entry name" value="Homeodomain-like"/>
    <property type="match status" value="2"/>
</dbReference>
<keyword evidence="8" id="KW-1185">Reference proteome</keyword>
<evidence type="ECO:0000259" key="6">
    <source>
        <dbReference type="PROSITE" id="PS50110"/>
    </source>
</evidence>
<name>A0A7G5C0X4_9BACL</name>
<keyword evidence="1" id="KW-0805">Transcription regulation</keyword>
<dbReference type="EMBL" id="CP041969">
    <property type="protein sequence ID" value="QMV42858.1"/>
    <property type="molecule type" value="Genomic_DNA"/>
</dbReference>
<dbReference type="PROSITE" id="PS01124">
    <property type="entry name" value="HTH_ARAC_FAMILY_2"/>
    <property type="match status" value="1"/>
</dbReference>
<feature type="domain" description="Response regulatory" evidence="6">
    <location>
        <begin position="3"/>
        <end position="120"/>
    </location>
</feature>
<dbReference type="Pfam" id="PF00072">
    <property type="entry name" value="Response_reg"/>
    <property type="match status" value="1"/>
</dbReference>
<sequence length="264" mass="30816">MLNLMIVDDEPFMIKGLMNIIEKGNTPCSEVIKASDGFDALEKLENFRPDLMITDIQMPEMDGLELIRQAQERGLCKRFIILSGYDDAKYMRQAIKRRVIDYLMKPIDKTELYDILANISLELLNSASPKDNPNLLSHAVSDPTIDELEESRLSKNVKKIIQYIDQHYTKDLSLDQIADHVFLHPNYISALFRKETGLTFIHYLHLYRIKKAKEMMVMDNELSFHQISERVGYESVRHFFNVFKKYSGATPGEYREHFKLQMRG</sequence>
<dbReference type="InterPro" id="IPR009057">
    <property type="entry name" value="Homeodomain-like_sf"/>
</dbReference>
<dbReference type="InterPro" id="IPR018060">
    <property type="entry name" value="HTH_AraC"/>
</dbReference>
<dbReference type="InterPro" id="IPR020449">
    <property type="entry name" value="Tscrpt_reg_AraC-type_HTH"/>
</dbReference>
<evidence type="ECO:0000259" key="5">
    <source>
        <dbReference type="PROSITE" id="PS01124"/>
    </source>
</evidence>
<dbReference type="InterPro" id="IPR011006">
    <property type="entry name" value="CheY-like_superfamily"/>
</dbReference>
<gene>
    <name evidence="7" type="ORF">FPL14_17940</name>
</gene>
<accession>A0A7G5C0X4</accession>
<dbReference type="Proteomes" id="UP000515679">
    <property type="component" value="Chromosome"/>
</dbReference>
<organism evidence="7 8">
    <name type="scientific">Cohnella cholangitidis</name>
    <dbReference type="NCBI Taxonomy" id="2598458"/>
    <lineage>
        <taxon>Bacteria</taxon>
        <taxon>Bacillati</taxon>
        <taxon>Bacillota</taxon>
        <taxon>Bacilli</taxon>
        <taxon>Bacillales</taxon>
        <taxon>Paenibacillaceae</taxon>
        <taxon>Cohnella</taxon>
    </lineage>
</organism>
<dbReference type="SMART" id="SM00342">
    <property type="entry name" value="HTH_ARAC"/>
    <property type="match status" value="1"/>
</dbReference>
<feature type="modified residue" description="4-aspartylphosphate" evidence="4">
    <location>
        <position position="55"/>
    </location>
</feature>
<dbReference type="PANTHER" id="PTHR43280:SF28">
    <property type="entry name" value="HTH-TYPE TRANSCRIPTIONAL ACTIVATOR RHAS"/>
    <property type="match status" value="1"/>
</dbReference>
<dbReference type="GO" id="GO:0043565">
    <property type="term" value="F:sequence-specific DNA binding"/>
    <property type="evidence" value="ECO:0007669"/>
    <property type="project" value="InterPro"/>
</dbReference>
<reference evidence="7 8" key="1">
    <citation type="submission" date="2019-07" db="EMBL/GenBank/DDBJ databases">
        <authorList>
            <person name="Kim J.K."/>
            <person name="Cheong H.-M."/>
            <person name="Choi Y."/>
            <person name="Hwang K.J."/>
            <person name="Lee S."/>
            <person name="Choi C."/>
        </authorList>
    </citation>
    <scope>NUCLEOTIDE SEQUENCE [LARGE SCALE GENOMIC DNA]</scope>
    <source>
        <strain evidence="7 8">KS 22</strain>
    </source>
</reference>
<dbReference type="RefSeq" id="WP_182299085.1">
    <property type="nucleotide sequence ID" value="NZ_CP041969.1"/>
</dbReference>
<dbReference type="CDD" id="cd17536">
    <property type="entry name" value="REC_YesN-like"/>
    <property type="match status" value="1"/>
</dbReference>
<keyword evidence="3" id="KW-0804">Transcription</keyword>
<dbReference type="InterPro" id="IPR018062">
    <property type="entry name" value="HTH_AraC-typ_CS"/>
</dbReference>
<dbReference type="PROSITE" id="PS50110">
    <property type="entry name" value="RESPONSE_REGULATORY"/>
    <property type="match status" value="1"/>
</dbReference>
<dbReference type="SUPFAM" id="SSF52172">
    <property type="entry name" value="CheY-like"/>
    <property type="match status" value="1"/>
</dbReference>
<dbReference type="InterPro" id="IPR001789">
    <property type="entry name" value="Sig_transdc_resp-reg_receiver"/>
</dbReference>
<evidence type="ECO:0000313" key="8">
    <source>
        <dbReference type="Proteomes" id="UP000515679"/>
    </source>
</evidence>
<evidence type="ECO:0000256" key="4">
    <source>
        <dbReference type="PROSITE-ProRule" id="PRU00169"/>
    </source>
</evidence>
<dbReference type="GO" id="GO:0000160">
    <property type="term" value="P:phosphorelay signal transduction system"/>
    <property type="evidence" value="ECO:0007669"/>
    <property type="project" value="InterPro"/>
</dbReference>
<dbReference type="SUPFAM" id="SSF46689">
    <property type="entry name" value="Homeodomain-like"/>
    <property type="match status" value="2"/>
</dbReference>
<dbReference type="GO" id="GO:0003700">
    <property type="term" value="F:DNA-binding transcription factor activity"/>
    <property type="evidence" value="ECO:0007669"/>
    <property type="project" value="InterPro"/>
</dbReference>
<evidence type="ECO:0000256" key="2">
    <source>
        <dbReference type="ARBA" id="ARBA00023125"/>
    </source>
</evidence>
<dbReference type="Pfam" id="PF12833">
    <property type="entry name" value="HTH_18"/>
    <property type="match status" value="1"/>
</dbReference>
<protein>
    <submittedName>
        <fullName evidence="7">Response regulator</fullName>
    </submittedName>
</protein>
<keyword evidence="2" id="KW-0238">DNA-binding</keyword>
<feature type="domain" description="HTH araC/xylS-type" evidence="5">
    <location>
        <begin position="158"/>
        <end position="257"/>
    </location>
</feature>
<dbReference type="KEGG" id="cchl:FPL14_17940"/>
<dbReference type="SMART" id="SM00448">
    <property type="entry name" value="REC"/>
    <property type="match status" value="1"/>
</dbReference>
<evidence type="ECO:0000313" key="7">
    <source>
        <dbReference type="EMBL" id="QMV42858.1"/>
    </source>
</evidence>
<dbReference type="PROSITE" id="PS00041">
    <property type="entry name" value="HTH_ARAC_FAMILY_1"/>
    <property type="match status" value="1"/>
</dbReference>
<evidence type="ECO:0000256" key="1">
    <source>
        <dbReference type="ARBA" id="ARBA00023015"/>
    </source>
</evidence>
<dbReference type="AlphaFoldDB" id="A0A7G5C0X4"/>
<dbReference type="Gene3D" id="3.40.50.2300">
    <property type="match status" value="1"/>
</dbReference>
<dbReference type="PRINTS" id="PR00032">
    <property type="entry name" value="HTHARAC"/>
</dbReference>
<keyword evidence="4" id="KW-0597">Phosphoprotein</keyword>